<dbReference type="Pfam" id="PF12740">
    <property type="entry name" value="PETase"/>
    <property type="match status" value="1"/>
</dbReference>
<evidence type="ECO:0000313" key="4">
    <source>
        <dbReference type="EMBL" id="RUL87717.1"/>
    </source>
</evidence>
<gene>
    <name evidence="4" type="ORF">TsocGM_11060</name>
</gene>
<accession>A0A432MKH8</accession>
<dbReference type="EMBL" id="RYZH01000018">
    <property type="protein sequence ID" value="RUL87717.1"/>
    <property type="molecule type" value="Genomic_DNA"/>
</dbReference>
<keyword evidence="4" id="KW-0378">Hydrolase</keyword>
<protein>
    <submittedName>
        <fullName evidence="4">Alpha/beta hydrolase</fullName>
    </submittedName>
</protein>
<keyword evidence="1" id="KW-0732">Signal</keyword>
<dbReference type="InterPro" id="IPR041127">
    <property type="entry name" value="PET_hydrolase/cutinase-like"/>
</dbReference>
<evidence type="ECO:0000259" key="3">
    <source>
        <dbReference type="Pfam" id="PF12740"/>
    </source>
</evidence>
<dbReference type="AlphaFoldDB" id="A0A432MKH8"/>
<dbReference type="PANTHER" id="PTHR43037">
    <property type="entry name" value="UNNAMED PRODUCT-RELATED"/>
    <property type="match status" value="1"/>
</dbReference>
<dbReference type="GO" id="GO:0016787">
    <property type="term" value="F:hydrolase activity"/>
    <property type="evidence" value="ECO:0007669"/>
    <property type="project" value="UniProtKB-KW"/>
</dbReference>
<sequence>MTSSSPRRSPSPSPSLALLAPTVAVALLAVAIAPGPAAWADQVVLKNGGLITGIAERDNAYIIVYDGLKRTVIRQTKVDRIVPEPASERQKEERFSLVQPLEVHGGEMPSHAIRIRASEWDELGRRTFEYSWYSGRSLRSNRMTQAINEIGPDLVKFRGIDGFWVSQVATSQVPRSVILGLLDRVDPTNKNERLRVGRFLIQAKWYDEALAELDRLGDRFPELSGTVALVRTTVRDLQAEQAIAEASRMIAVGQPNGAERRLAEFDAEGVSVTVRDDLERTLLEIRQEAESHRRFGSDLRAALVASPEEFRRDFGSAVTEILQAIDAVPDAVADRLAPARPAVGEDGTPIPPQVRLCRALSSWVVGPEHAVDDAESVRALWDARDRILSYLASSDPAERDRLRSELEGGVSSADGTPTAAVDLETASRLIRRLFPPLASVNPPKPGEPTMLRVIDDPNVTPTEYGVLLPPEYHPMRPYPAVVALHDGRGARSALDWWGPEAARHGFIVIAPEYLRADDEPDYRYSSDEHAAVLLSLRDARKRLSIDPDRIFVAGSMIGGNASWDIGLAHPDVFAGAVTLSGLPAKHVGKTRVHAEFVPLYVAIGDMATASTDAMVFEMVKGLISKAWDVTYVEYFKRGLEPLPEELPAAFDWMSRRTRTPRLKQFEVVASRPGDDRYFGLVIRGFSPGHTPDPGTVDVFGTKLDPATLQCKVSQASNLMSLTVSGITALDVWLDPEYFDFDDRIQIRVNGKRLLYDRVKPDLGALLEDVRIRGDRTQLYWAKIPLGDR</sequence>
<dbReference type="Gene3D" id="3.40.50.1820">
    <property type="entry name" value="alpha/beta hydrolase"/>
    <property type="match status" value="1"/>
</dbReference>
<feature type="domain" description="PET hydrolase/cutinase-like" evidence="3">
    <location>
        <begin position="489"/>
        <end position="570"/>
    </location>
</feature>
<evidence type="ECO:0000313" key="5">
    <source>
        <dbReference type="Proteomes" id="UP000280296"/>
    </source>
</evidence>
<dbReference type="InterPro" id="IPR050955">
    <property type="entry name" value="Plant_Biomass_Hydrol_Est"/>
</dbReference>
<reference evidence="4 5" key="1">
    <citation type="submission" date="2018-12" db="EMBL/GenBank/DDBJ databases">
        <authorList>
            <person name="Toschakov S.V."/>
        </authorList>
    </citation>
    <scope>NUCLEOTIDE SEQUENCE [LARGE SCALE GENOMIC DNA]</scope>
    <source>
        <strain evidence="4 5">GM2012</strain>
    </source>
</reference>
<evidence type="ECO:0000256" key="1">
    <source>
        <dbReference type="ARBA" id="ARBA00022729"/>
    </source>
</evidence>
<dbReference type="RefSeq" id="WP_126725427.1">
    <property type="nucleotide sequence ID" value="NZ_RYZH01000018.1"/>
</dbReference>
<name>A0A432MKH8_9BACT</name>
<feature type="region of interest" description="Disordered" evidence="2">
    <location>
        <begin position="398"/>
        <end position="417"/>
    </location>
</feature>
<dbReference type="InterPro" id="IPR029058">
    <property type="entry name" value="AB_hydrolase_fold"/>
</dbReference>
<dbReference type="SUPFAM" id="SSF53474">
    <property type="entry name" value="alpha/beta-Hydrolases"/>
    <property type="match status" value="1"/>
</dbReference>
<comment type="caution">
    <text evidence="4">The sequence shown here is derived from an EMBL/GenBank/DDBJ whole genome shotgun (WGS) entry which is preliminary data.</text>
</comment>
<keyword evidence="5" id="KW-1185">Reference proteome</keyword>
<dbReference type="Proteomes" id="UP000280296">
    <property type="component" value="Unassembled WGS sequence"/>
</dbReference>
<dbReference type="OrthoDB" id="1955879at2"/>
<evidence type="ECO:0000256" key="2">
    <source>
        <dbReference type="SAM" id="MobiDB-lite"/>
    </source>
</evidence>
<organism evidence="4 5">
    <name type="scientific">Tautonia sociabilis</name>
    <dbReference type="NCBI Taxonomy" id="2080755"/>
    <lineage>
        <taxon>Bacteria</taxon>
        <taxon>Pseudomonadati</taxon>
        <taxon>Planctomycetota</taxon>
        <taxon>Planctomycetia</taxon>
        <taxon>Isosphaerales</taxon>
        <taxon>Isosphaeraceae</taxon>
        <taxon>Tautonia</taxon>
    </lineage>
</organism>
<dbReference type="PANTHER" id="PTHR43037:SF1">
    <property type="entry name" value="BLL1128 PROTEIN"/>
    <property type="match status" value="1"/>
</dbReference>
<reference evidence="4 5" key="2">
    <citation type="submission" date="2019-01" db="EMBL/GenBank/DDBJ databases">
        <title>Tautonia sociabilis, a novel thermotolerant planctomycete of Isosphaeraceae family, isolated from a 4000 m deep subterranean habitat.</title>
        <authorList>
            <person name="Kovaleva O.L."/>
            <person name="Elcheninov A.G."/>
            <person name="Van Heerden E."/>
            <person name="Toshchakov S.V."/>
            <person name="Novikov A."/>
            <person name="Bonch-Osmolovskaya E.A."/>
            <person name="Kublanov I.V."/>
        </authorList>
    </citation>
    <scope>NUCLEOTIDE SEQUENCE [LARGE SCALE GENOMIC DNA]</scope>
    <source>
        <strain evidence="4 5">GM2012</strain>
    </source>
</reference>
<proteinExistence type="predicted"/>